<dbReference type="EMBL" id="CAJJDN010000262">
    <property type="protein sequence ID" value="CAD8130099.1"/>
    <property type="molecule type" value="Genomic_DNA"/>
</dbReference>
<gene>
    <name evidence="1" type="ORF">PSON_ATCC_30995.1.T2620016</name>
</gene>
<comment type="caution">
    <text evidence="1">The sequence shown here is derived from an EMBL/GenBank/DDBJ whole genome shotgun (WGS) entry which is preliminary data.</text>
</comment>
<accession>A0A8S1RST2</accession>
<evidence type="ECO:0000313" key="2">
    <source>
        <dbReference type="Proteomes" id="UP000692954"/>
    </source>
</evidence>
<dbReference type="AlphaFoldDB" id="A0A8S1RST2"/>
<keyword evidence="2" id="KW-1185">Reference proteome</keyword>
<evidence type="ECO:0000313" key="1">
    <source>
        <dbReference type="EMBL" id="CAD8130099.1"/>
    </source>
</evidence>
<organism evidence="1 2">
    <name type="scientific">Paramecium sonneborni</name>
    <dbReference type="NCBI Taxonomy" id="65129"/>
    <lineage>
        <taxon>Eukaryota</taxon>
        <taxon>Sar</taxon>
        <taxon>Alveolata</taxon>
        <taxon>Ciliophora</taxon>
        <taxon>Intramacronucleata</taxon>
        <taxon>Oligohymenophorea</taxon>
        <taxon>Peniculida</taxon>
        <taxon>Parameciidae</taxon>
        <taxon>Paramecium</taxon>
    </lineage>
</organism>
<proteinExistence type="predicted"/>
<sequence length="33" mass="4095">MEQDIRMTIVGQYFKDYIKTQQQVDDLYRQPNE</sequence>
<protein>
    <submittedName>
        <fullName evidence="1">Uncharacterized protein</fullName>
    </submittedName>
</protein>
<dbReference type="Proteomes" id="UP000692954">
    <property type="component" value="Unassembled WGS sequence"/>
</dbReference>
<name>A0A8S1RST2_9CILI</name>
<reference evidence="1" key="1">
    <citation type="submission" date="2021-01" db="EMBL/GenBank/DDBJ databases">
        <authorList>
            <consortium name="Genoscope - CEA"/>
            <person name="William W."/>
        </authorList>
    </citation>
    <scope>NUCLEOTIDE SEQUENCE</scope>
</reference>